<feature type="modified residue" description="4-aspartylphosphate" evidence="11">
    <location>
        <position position="1111"/>
    </location>
</feature>
<keyword evidence="12" id="KW-0812">Transmembrane</keyword>
<evidence type="ECO:0000313" key="16">
    <source>
        <dbReference type="EMBL" id="SKC21532.1"/>
    </source>
</evidence>
<evidence type="ECO:0000256" key="9">
    <source>
        <dbReference type="ARBA" id="ARBA00023015"/>
    </source>
</evidence>
<dbReference type="PROSITE" id="PS50109">
    <property type="entry name" value="HIS_KIN"/>
    <property type="match status" value="1"/>
</dbReference>
<dbReference type="Pfam" id="PF07494">
    <property type="entry name" value="Reg_prop"/>
    <property type="match status" value="4"/>
</dbReference>
<evidence type="ECO:0000259" key="15">
    <source>
        <dbReference type="PROSITE" id="PS50110"/>
    </source>
</evidence>
<dbReference type="Gene3D" id="1.10.10.60">
    <property type="entry name" value="Homeodomain-like"/>
    <property type="match status" value="1"/>
</dbReference>
<dbReference type="GO" id="GO:0043565">
    <property type="term" value="F:sequence-specific DNA binding"/>
    <property type="evidence" value="ECO:0007669"/>
    <property type="project" value="InterPro"/>
</dbReference>
<evidence type="ECO:0000256" key="11">
    <source>
        <dbReference type="PROSITE-ProRule" id="PRU00169"/>
    </source>
</evidence>
<dbReference type="CDD" id="cd17574">
    <property type="entry name" value="REC_OmpR"/>
    <property type="match status" value="1"/>
</dbReference>
<dbReference type="InterPro" id="IPR011123">
    <property type="entry name" value="Y_Y_Y"/>
</dbReference>
<dbReference type="SMART" id="SM00342">
    <property type="entry name" value="HTH_ARAC"/>
    <property type="match status" value="1"/>
</dbReference>
<dbReference type="STRING" id="889453.SAMN03080601_02434"/>
<dbReference type="EMBL" id="FUYV01000014">
    <property type="protein sequence ID" value="SKC21532.1"/>
    <property type="molecule type" value="Genomic_DNA"/>
</dbReference>
<dbReference type="PANTHER" id="PTHR43547:SF2">
    <property type="entry name" value="HYBRID SIGNAL TRANSDUCTION HISTIDINE KINASE C"/>
    <property type="match status" value="1"/>
</dbReference>
<reference evidence="16 17" key="1">
    <citation type="submission" date="2017-02" db="EMBL/GenBank/DDBJ databases">
        <authorList>
            <person name="Peterson S.W."/>
        </authorList>
    </citation>
    <scope>NUCLEOTIDE SEQUENCE [LARGE SCALE GENOMIC DNA]</scope>
    <source>
        <strain evidence="16 17">DSM 24412</strain>
    </source>
</reference>
<dbReference type="GO" id="GO:0000155">
    <property type="term" value="F:phosphorelay sensor kinase activity"/>
    <property type="evidence" value="ECO:0007669"/>
    <property type="project" value="InterPro"/>
</dbReference>
<dbReference type="InterPro" id="IPR036097">
    <property type="entry name" value="HisK_dim/P_sf"/>
</dbReference>
<dbReference type="GO" id="GO:0005524">
    <property type="term" value="F:ATP binding"/>
    <property type="evidence" value="ECO:0007669"/>
    <property type="project" value="UniProtKB-KW"/>
</dbReference>
<dbReference type="InterPro" id="IPR011110">
    <property type="entry name" value="Reg_prop"/>
</dbReference>
<dbReference type="Gene3D" id="2.60.40.10">
    <property type="entry name" value="Immunoglobulins"/>
    <property type="match status" value="1"/>
</dbReference>
<keyword evidence="5" id="KW-0547">Nucleotide-binding</keyword>
<evidence type="ECO:0000256" key="4">
    <source>
        <dbReference type="ARBA" id="ARBA00022679"/>
    </source>
</evidence>
<keyword evidence="3 11" id="KW-0597">Phosphoprotein</keyword>
<dbReference type="PROSITE" id="PS50110">
    <property type="entry name" value="RESPONSE_REGULATORY"/>
    <property type="match status" value="1"/>
</dbReference>
<feature type="domain" description="Histidine kinase" evidence="14">
    <location>
        <begin position="806"/>
        <end position="1025"/>
    </location>
</feature>
<dbReference type="Pfam" id="PF00072">
    <property type="entry name" value="Response_reg"/>
    <property type="match status" value="1"/>
</dbReference>
<evidence type="ECO:0000256" key="8">
    <source>
        <dbReference type="ARBA" id="ARBA00023012"/>
    </source>
</evidence>
<dbReference type="SMART" id="SM00388">
    <property type="entry name" value="HisKA"/>
    <property type="match status" value="1"/>
</dbReference>
<dbReference type="InterPro" id="IPR036890">
    <property type="entry name" value="HATPase_C_sf"/>
</dbReference>
<dbReference type="Proteomes" id="UP000191055">
    <property type="component" value="Unassembled WGS sequence"/>
</dbReference>
<dbReference type="InterPro" id="IPR013783">
    <property type="entry name" value="Ig-like_fold"/>
</dbReference>
<dbReference type="SMART" id="SM00448">
    <property type="entry name" value="REC"/>
    <property type="match status" value="1"/>
</dbReference>
<dbReference type="Gene3D" id="1.10.287.130">
    <property type="match status" value="1"/>
</dbReference>
<evidence type="ECO:0000256" key="5">
    <source>
        <dbReference type="ARBA" id="ARBA00022741"/>
    </source>
</evidence>
<accession>A0A1T5HLK4</accession>
<dbReference type="Gene3D" id="3.30.565.10">
    <property type="entry name" value="Histidine kinase-like ATPase, C-terminal domain"/>
    <property type="match status" value="1"/>
</dbReference>
<keyword evidence="7" id="KW-0067">ATP-binding</keyword>
<dbReference type="Gene3D" id="2.130.10.10">
    <property type="entry name" value="YVTN repeat-like/Quinoprotein amine dehydrogenase"/>
    <property type="match status" value="3"/>
</dbReference>
<evidence type="ECO:0000256" key="12">
    <source>
        <dbReference type="SAM" id="Phobius"/>
    </source>
</evidence>
<dbReference type="InterPro" id="IPR005467">
    <property type="entry name" value="His_kinase_dom"/>
</dbReference>
<dbReference type="Pfam" id="PF02518">
    <property type="entry name" value="HATPase_c"/>
    <property type="match status" value="1"/>
</dbReference>
<evidence type="ECO:0000259" key="13">
    <source>
        <dbReference type="PROSITE" id="PS01124"/>
    </source>
</evidence>
<evidence type="ECO:0000256" key="10">
    <source>
        <dbReference type="ARBA" id="ARBA00023163"/>
    </source>
</evidence>
<dbReference type="SMART" id="SM00387">
    <property type="entry name" value="HATPase_c"/>
    <property type="match status" value="1"/>
</dbReference>
<evidence type="ECO:0000256" key="2">
    <source>
        <dbReference type="ARBA" id="ARBA00012438"/>
    </source>
</evidence>
<keyword evidence="4" id="KW-0808">Transferase</keyword>
<comment type="catalytic activity">
    <reaction evidence="1">
        <text>ATP + protein L-histidine = ADP + protein N-phospho-L-histidine.</text>
        <dbReference type="EC" id="2.7.13.3"/>
    </reaction>
</comment>
<dbReference type="EC" id="2.7.13.3" evidence="2"/>
<keyword evidence="8" id="KW-0902">Two-component regulatory system</keyword>
<keyword evidence="12" id="KW-0472">Membrane</keyword>
<dbReference type="KEGG" id="asx:CDL62_00995"/>
<keyword evidence="12" id="KW-1133">Transmembrane helix</keyword>
<feature type="domain" description="Response regulatory" evidence="15">
    <location>
        <begin position="1063"/>
        <end position="1178"/>
    </location>
</feature>
<dbReference type="PANTHER" id="PTHR43547">
    <property type="entry name" value="TWO-COMPONENT HISTIDINE KINASE"/>
    <property type="match status" value="1"/>
</dbReference>
<sequence>MFFTNLNIEDGLSSNMTNSIVQDEYGFIWIGTQEGLCRFDGYKMTYFQNENHPASLSSNNISSLLLDDDHIWIGTWDGLNVINIHTYKVQRINTGTIRVIRTLFRDNSGLIWIGTASGILIYNSQENKFIHYNSSNSNLSHNTIRSFYQSDSGDIWIGTYNGLNRYRDGVFKQFNLKGDYKPLLENNLICYIERFSEYSDSLLWIGTETGLALFNTFNGDFELYNSENTKLSNEVIKCIYRQNDSTLWLGTDFGLNLFNTKTKEIETFYHDPLINHTVSSNVIWEIYNDLQNRLWLITSNGVSVTDVSQSYYTFYEEYFSTENPRIGNQVKDILVTRNNDIWLATIHGVIKRSENIASPHKTFFSTTSADNKKILLDNVYALMEDNQNRIWIGTAGGINIWDPIEEKMYAITANQQNGLLSNYISGFAQFNDGTIWISAWEGGVFKMIQDNNNPENARFILIDPDGDGRLITTKNNIYYGTSNQLWIIDHKTFEKRPVIAVNNRIFNRQISALMAADDGSVWIGSDNSLFRYNPSNDSIKSIDIKAGRPQKIINIVEDSKGNIWATTINSIIRFNPNTSQILSIPIMEGSPLKGFYAYCADITHEGNILFGGDNGFIAIEPNRIKNAEKKPDIYISGLYVNHQPVLPNDTVEILKKDISFNKNINLKHNQNSITFDFTTLDYLFPKASSYSYRLLPIQDNHITTSGDKNFAVFSNLKPGRYTLELKGTNRFGTWSETKSLDFQITPSIWLSNSFLFLYVLIALSLTYVIFKVYHFRQRLKNELQIVKLEKEHSEKLAQTKIGFFTNISHEFRTPLSLIIPPIQELLRNGQINPSHEKMLKLANKNAIRLYKLVNQLLDFRKIESSKLQIQKSKVNIVSFSKGIFNSFDDMAARHEIDYSFHSDRDEIIVDIDCEKIETILFNLLSNAFKFTPYKGVIKATVKNRSINHQKYIIISVKDTGPGIPEREQKQIFQHFYQTNHSIKKAGSGIGLTLAQEYAKLHNGTITLLSKPGNGSCFTLSIPHENSCEIEFSIEQSLFSFAKGNNNDNGKQDINSSIPQNAKRLLLVDDNPDILDFIEINLRNEYHLYNALNGQEALELVKTVQPHLIISDVMMPVMDGISLCENLRKNKVTAHIPIILLTARDLDIHKTEGMSKGADFYITKPFDIFYLKSCISSIFRREQQVARHIETQLKLKPADTSEPKNNSEQAFLKKVMAIIQYNLANPSFSVEDISSQMNMSATHLYRKLKESTGYSTKEIIINYRLQKAAHMLENNEGNISEIMYSIGFTSLSSFSKSFKAKFGNSPKAYKNTIKNREN</sequence>
<name>A0A1T5HLK4_9BACT</name>
<proteinExistence type="predicted"/>
<dbReference type="Gene3D" id="3.40.50.2300">
    <property type="match status" value="1"/>
</dbReference>
<dbReference type="PROSITE" id="PS01124">
    <property type="entry name" value="HTH_ARAC_FAMILY_2"/>
    <property type="match status" value="1"/>
</dbReference>
<evidence type="ECO:0000256" key="6">
    <source>
        <dbReference type="ARBA" id="ARBA00022777"/>
    </source>
</evidence>
<dbReference type="SUPFAM" id="SSF46689">
    <property type="entry name" value="Homeodomain-like"/>
    <property type="match status" value="1"/>
</dbReference>
<organism evidence="16 17">
    <name type="scientific">Alkalitalea saponilacus</name>
    <dbReference type="NCBI Taxonomy" id="889453"/>
    <lineage>
        <taxon>Bacteria</taxon>
        <taxon>Pseudomonadati</taxon>
        <taxon>Bacteroidota</taxon>
        <taxon>Bacteroidia</taxon>
        <taxon>Marinilabiliales</taxon>
        <taxon>Marinilabiliaceae</taxon>
        <taxon>Alkalitalea</taxon>
    </lineage>
</organism>
<gene>
    <name evidence="16" type="ORF">SAMN03080601_02434</name>
</gene>
<dbReference type="OrthoDB" id="1109008at2"/>
<dbReference type="Pfam" id="PF12833">
    <property type="entry name" value="HTH_18"/>
    <property type="match status" value="1"/>
</dbReference>
<dbReference type="InterPro" id="IPR009057">
    <property type="entry name" value="Homeodomain-like_sf"/>
</dbReference>
<evidence type="ECO:0000256" key="3">
    <source>
        <dbReference type="ARBA" id="ARBA00022553"/>
    </source>
</evidence>
<dbReference type="InterPro" id="IPR003661">
    <property type="entry name" value="HisK_dim/P_dom"/>
</dbReference>
<dbReference type="Pfam" id="PF00512">
    <property type="entry name" value="HisKA"/>
    <property type="match status" value="1"/>
</dbReference>
<keyword evidence="17" id="KW-1185">Reference proteome</keyword>
<feature type="transmembrane region" description="Helical" evidence="12">
    <location>
        <begin position="748"/>
        <end position="770"/>
    </location>
</feature>
<dbReference type="FunFam" id="1.10.287.130:FF:000045">
    <property type="entry name" value="Two-component system sensor histidine kinase/response regulator"/>
    <property type="match status" value="1"/>
</dbReference>
<dbReference type="InterPro" id="IPR004358">
    <property type="entry name" value="Sig_transdc_His_kin-like_C"/>
</dbReference>
<evidence type="ECO:0000313" key="17">
    <source>
        <dbReference type="Proteomes" id="UP000191055"/>
    </source>
</evidence>
<protein>
    <recommendedName>
        <fullName evidence="2">histidine kinase</fullName>
        <ecNumber evidence="2">2.7.13.3</ecNumber>
    </recommendedName>
</protein>
<dbReference type="InterPro" id="IPR018060">
    <property type="entry name" value="HTH_AraC"/>
</dbReference>
<dbReference type="Pfam" id="PF07495">
    <property type="entry name" value="Y_Y_Y"/>
    <property type="match status" value="1"/>
</dbReference>
<dbReference type="SUPFAM" id="SSF55874">
    <property type="entry name" value="ATPase domain of HSP90 chaperone/DNA topoisomerase II/histidine kinase"/>
    <property type="match status" value="1"/>
</dbReference>
<evidence type="ECO:0000259" key="14">
    <source>
        <dbReference type="PROSITE" id="PS50109"/>
    </source>
</evidence>
<evidence type="ECO:0000256" key="1">
    <source>
        <dbReference type="ARBA" id="ARBA00000085"/>
    </source>
</evidence>
<dbReference type="PRINTS" id="PR00344">
    <property type="entry name" value="BCTRLSENSOR"/>
</dbReference>
<dbReference type="SUPFAM" id="SSF47384">
    <property type="entry name" value="Homodimeric domain of signal transducing histidine kinase"/>
    <property type="match status" value="1"/>
</dbReference>
<dbReference type="RefSeq" id="WP_079558165.1">
    <property type="nucleotide sequence ID" value="NZ_CP021904.1"/>
</dbReference>
<dbReference type="InterPro" id="IPR011006">
    <property type="entry name" value="CheY-like_superfamily"/>
</dbReference>
<keyword evidence="9" id="KW-0805">Transcription regulation</keyword>
<dbReference type="GO" id="GO:0003700">
    <property type="term" value="F:DNA-binding transcription factor activity"/>
    <property type="evidence" value="ECO:0007669"/>
    <property type="project" value="InterPro"/>
</dbReference>
<dbReference type="SUPFAM" id="SSF63829">
    <property type="entry name" value="Calcium-dependent phosphotriesterase"/>
    <property type="match status" value="3"/>
</dbReference>
<dbReference type="InterPro" id="IPR001789">
    <property type="entry name" value="Sig_transdc_resp-reg_receiver"/>
</dbReference>
<evidence type="ECO:0000256" key="7">
    <source>
        <dbReference type="ARBA" id="ARBA00022840"/>
    </source>
</evidence>
<dbReference type="CDD" id="cd00082">
    <property type="entry name" value="HisKA"/>
    <property type="match status" value="1"/>
</dbReference>
<dbReference type="FunFam" id="3.30.565.10:FF:000037">
    <property type="entry name" value="Hybrid sensor histidine kinase/response regulator"/>
    <property type="match status" value="1"/>
</dbReference>
<keyword evidence="10" id="KW-0804">Transcription</keyword>
<feature type="domain" description="HTH araC/xylS-type" evidence="13">
    <location>
        <begin position="1212"/>
        <end position="1311"/>
    </location>
</feature>
<keyword evidence="6 16" id="KW-0418">Kinase</keyword>
<dbReference type="InterPro" id="IPR003594">
    <property type="entry name" value="HATPase_dom"/>
</dbReference>
<dbReference type="InterPro" id="IPR015943">
    <property type="entry name" value="WD40/YVTN_repeat-like_dom_sf"/>
</dbReference>
<dbReference type="SUPFAM" id="SSF52172">
    <property type="entry name" value="CheY-like"/>
    <property type="match status" value="1"/>
</dbReference>